<dbReference type="Proteomes" id="UP000246635">
    <property type="component" value="Unassembled WGS sequence"/>
</dbReference>
<evidence type="ECO:0000313" key="2">
    <source>
        <dbReference type="EMBL" id="PWW03192.1"/>
    </source>
</evidence>
<accession>A0A2V2YTX0</accession>
<dbReference type="InterPro" id="IPR013022">
    <property type="entry name" value="Xyl_isomerase-like_TIM-brl"/>
</dbReference>
<feature type="domain" description="Xylose isomerase-like TIM barrel" evidence="1">
    <location>
        <begin position="20"/>
        <end position="249"/>
    </location>
</feature>
<dbReference type="SUPFAM" id="SSF51658">
    <property type="entry name" value="Xylose isomerase-like"/>
    <property type="match status" value="1"/>
</dbReference>
<proteinExistence type="predicted"/>
<reference evidence="2 3" key="1">
    <citation type="submission" date="2018-05" db="EMBL/GenBank/DDBJ databases">
        <title>Genomic Encyclopedia of Type Strains, Phase III (KMG-III): the genomes of soil and plant-associated and newly described type strains.</title>
        <authorList>
            <person name="Whitman W."/>
        </authorList>
    </citation>
    <scope>NUCLEOTIDE SEQUENCE [LARGE SCALE GENOMIC DNA]</scope>
    <source>
        <strain evidence="2 3">CECT 5696</strain>
    </source>
</reference>
<dbReference type="PANTHER" id="PTHR12110">
    <property type="entry name" value="HYDROXYPYRUVATE ISOMERASE"/>
    <property type="match status" value="1"/>
</dbReference>
<dbReference type="AlphaFoldDB" id="A0A2V2YTX0"/>
<comment type="caution">
    <text evidence="2">The sequence shown here is derived from an EMBL/GenBank/DDBJ whole genome shotgun (WGS) entry which is preliminary data.</text>
</comment>
<evidence type="ECO:0000313" key="3">
    <source>
        <dbReference type="Proteomes" id="UP000246635"/>
    </source>
</evidence>
<organism evidence="2 3">
    <name type="scientific">Paenibacillus cellulosilyticus</name>
    <dbReference type="NCBI Taxonomy" id="375489"/>
    <lineage>
        <taxon>Bacteria</taxon>
        <taxon>Bacillati</taxon>
        <taxon>Bacillota</taxon>
        <taxon>Bacilli</taxon>
        <taxon>Bacillales</taxon>
        <taxon>Paenibacillaceae</taxon>
        <taxon>Paenibacillus</taxon>
    </lineage>
</organism>
<keyword evidence="3" id="KW-1185">Reference proteome</keyword>
<dbReference type="GO" id="GO:0016853">
    <property type="term" value="F:isomerase activity"/>
    <property type="evidence" value="ECO:0007669"/>
    <property type="project" value="UniProtKB-KW"/>
</dbReference>
<dbReference type="InterPro" id="IPR036237">
    <property type="entry name" value="Xyl_isomerase-like_sf"/>
</dbReference>
<evidence type="ECO:0000259" key="1">
    <source>
        <dbReference type="Pfam" id="PF01261"/>
    </source>
</evidence>
<dbReference type="InterPro" id="IPR050312">
    <property type="entry name" value="IolE/XylAMocC-like"/>
</dbReference>
<dbReference type="Gene3D" id="3.20.20.150">
    <property type="entry name" value="Divalent-metal-dependent TIM barrel enzymes"/>
    <property type="match status" value="1"/>
</dbReference>
<name>A0A2V2YTX0_9BACL</name>
<keyword evidence="2" id="KW-0413">Isomerase</keyword>
<dbReference type="EMBL" id="QGTQ01000007">
    <property type="protein sequence ID" value="PWW03192.1"/>
    <property type="molecule type" value="Genomic_DNA"/>
</dbReference>
<protein>
    <submittedName>
        <fullName evidence="2">Sugar phosphate isomerase/epimerase</fullName>
    </submittedName>
</protein>
<dbReference type="PANTHER" id="PTHR12110:SF41">
    <property type="entry name" value="INOSOSE DEHYDRATASE"/>
    <property type="match status" value="1"/>
</dbReference>
<dbReference type="Pfam" id="PF01261">
    <property type="entry name" value="AP_endonuc_2"/>
    <property type="match status" value="1"/>
</dbReference>
<sequence>MKIAGHLSAWGKQFEIGLSELSTMGFGHIEVGSNFITSFESAKNKYIEIMQKFRLEISAVFEVGHFNQWRRRREVYFHHDRIGRLLRDFGIKEVVIGPGIRMNVVDRRVYYSQMITMINEIASRYRHNDVVMGIHPHFGSSIFTEKEIDEVFDSIAEDIKLVVDIGHLSEAQVSLLQFIDKYKSRISNFHMKDVLTNIKGMQDHSNGGSVRCFNFCRIGSGELDYAGIINLLALNDYAGWVTIEMENHATKLYQTMSGSKTYLEQIIQNQHLLKRSDTV</sequence>
<gene>
    <name evidence="2" type="ORF">DFQ01_10789</name>
</gene>